<dbReference type="AlphaFoldDB" id="A0A1Y2BQM9"/>
<protein>
    <recommendedName>
        <fullName evidence="4">Acyltransferase 3 domain-containing protein</fullName>
    </recommendedName>
</protein>
<dbReference type="Proteomes" id="UP000193642">
    <property type="component" value="Unassembled WGS sequence"/>
</dbReference>
<keyword evidence="1" id="KW-0812">Transmembrane</keyword>
<evidence type="ECO:0000256" key="1">
    <source>
        <dbReference type="SAM" id="Phobius"/>
    </source>
</evidence>
<gene>
    <name evidence="2" type="ORF">BCR33DRAFT_469320</name>
</gene>
<sequence>MFSVAIPLRYWPNWTSMNPENVVPPIRSSLLSFFYNVKYPPSVVFTLVTLSGNHLVLSLFFKYSNKLHPVIKHVLLVYGTNSLFFYCTHMLLFRAMRAICGFSSFSEGGFNISQWWSVAVCYLIALVIEYWICLWFGSFKKGTRKDSLWRLF</sequence>
<dbReference type="PANTHER" id="PTHR40407:SF1">
    <property type="entry name" value="HEPARAN-ALPHA-GLUCOSAMINIDE N-ACETYLTRANSFERASE CATALYTIC DOMAIN-CONTAINING PROTEIN"/>
    <property type="match status" value="1"/>
</dbReference>
<name>A0A1Y2BQM9_9FUNG</name>
<proteinExistence type="predicted"/>
<dbReference type="EMBL" id="MCGO01000052">
    <property type="protein sequence ID" value="ORY37059.1"/>
    <property type="molecule type" value="Genomic_DNA"/>
</dbReference>
<evidence type="ECO:0008006" key="4">
    <source>
        <dbReference type="Google" id="ProtNLM"/>
    </source>
</evidence>
<keyword evidence="3" id="KW-1185">Reference proteome</keyword>
<feature type="transmembrane region" description="Helical" evidence="1">
    <location>
        <begin position="73"/>
        <end position="95"/>
    </location>
</feature>
<keyword evidence="1" id="KW-1133">Transmembrane helix</keyword>
<evidence type="ECO:0000313" key="3">
    <source>
        <dbReference type="Proteomes" id="UP000193642"/>
    </source>
</evidence>
<dbReference type="OrthoDB" id="2505607at2759"/>
<feature type="transmembrane region" description="Helical" evidence="1">
    <location>
        <begin position="39"/>
        <end position="61"/>
    </location>
</feature>
<organism evidence="2 3">
    <name type="scientific">Rhizoclosmatium globosum</name>
    <dbReference type="NCBI Taxonomy" id="329046"/>
    <lineage>
        <taxon>Eukaryota</taxon>
        <taxon>Fungi</taxon>
        <taxon>Fungi incertae sedis</taxon>
        <taxon>Chytridiomycota</taxon>
        <taxon>Chytridiomycota incertae sedis</taxon>
        <taxon>Chytridiomycetes</taxon>
        <taxon>Chytridiales</taxon>
        <taxon>Chytriomycetaceae</taxon>
        <taxon>Rhizoclosmatium</taxon>
    </lineage>
</organism>
<comment type="caution">
    <text evidence="2">The sequence shown here is derived from an EMBL/GenBank/DDBJ whole genome shotgun (WGS) entry which is preliminary data.</text>
</comment>
<accession>A0A1Y2BQM9</accession>
<dbReference type="PANTHER" id="PTHR40407">
    <property type="entry name" value="MEMBRANE PROTEIN-LIKE PROTEIN"/>
    <property type="match status" value="1"/>
</dbReference>
<keyword evidence="1" id="KW-0472">Membrane</keyword>
<reference evidence="2 3" key="1">
    <citation type="submission" date="2016-07" db="EMBL/GenBank/DDBJ databases">
        <title>Pervasive Adenine N6-methylation of Active Genes in Fungi.</title>
        <authorList>
            <consortium name="DOE Joint Genome Institute"/>
            <person name="Mondo S.J."/>
            <person name="Dannebaum R.O."/>
            <person name="Kuo R.C."/>
            <person name="Labutti K."/>
            <person name="Haridas S."/>
            <person name="Kuo A."/>
            <person name="Salamov A."/>
            <person name="Ahrendt S.R."/>
            <person name="Lipzen A."/>
            <person name="Sullivan W."/>
            <person name="Andreopoulos W.B."/>
            <person name="Clum A."/>
            <person name="Lindquist E."/>
            <person name="Daum C."/>
            <person name="Ramamoorthy G.K."/>
            <person name="Gryganskyi A."/>
            <person name="Culley D."/>
            <person name="Magnuson J.K."/>
            <person name="James T.Y."/>
            <person name="O'Malley M.A."/>
            <person name="Stajich J.E."/>
            <person name="Spatafora J.W."/>
            <person name="Visel A."/>
            <person name="Grigoriev I.V."/>
        </authorList>
    </citation>
    <scope>NUCLEOTIDE SEQUENCE [LARGE SCALE GENOMIC DNA]</scope>
    <source>
        <strain evidence="2 3">JEL800</strain>
    </source>
</reference>
<evidence type="ECO:0000313" key="2">
    <source>
        <dbReference type="EMBL" id="ORY37059.1"/>
    </source>
</evidence>
<feature type="transmembrane region" description="Helical" evidence="1">
    <location>
        <begin position="115"/>
        <end position="137"/>
    </location>
</feature>